<dbReference type="InterPro" id="IPR002708">
    <property type="entry name" value="HcyBio"/>
</dbReference>
<dbReference type="InterPro" id="IPR017677">
    <property type="entry name" value="Methan_mark_16"/>
</dbReference>
<dbReference type="EMBL" id="VSSQ01000016">
    <property type="protein sequence ID" value="MPL61926.1"/>
    <property type="molecule type" value="Genomic_DNA"/>
</dbReference>
<dbReference type="InterPro" id="IPR017896">
    <property type="entry name" value="4Fe4S_Fe-S-bd"/>
</dbReference>
<dbReference type="AlphaFoldDB" id="A0A644T4S2"/>
<protein>
    <recommendedName>
        <fullName evidence="1">4Fe-4S ferredoxin-type domain-containing protein</fullName>
    </recommendedName>
</protein>
<accession>A0A644T4S2</accession>
<dbReference type="SUPFAM" id="SSF54862">
    <property type="entry name" value="4Fe-4S ferredoxins"/>
    <property type="match status" value="1"/>
</dbReference>
<dbReference type="Pfam" id="PF01837">
    <property type="entry name" value="HcyBio"/>
    <property type="match status" value="1"/>
</dbReference>
<feature type="domain" description="4Fe-4S ferredoxin-type" evidence="1">
    <location>
        <begin position="327"/>
        <end position="354"/>
    </location>
</feature>
<dbReference type="Gene3D" id="3.30.70.20">
    <property type="match status" value="1"/>
</dbReference>
<dbReference type="PROSITE" id="PS51379">
    <property type="entry name" value="4FE4S_FER_2"/>
    <property type="match status" value="2"/>
</dbReference>
<feature type="domain" description="4Fe-4S ferredoxin-type" evidence="1">
    <location>
        <begin position="358"/>
        <end position="387"/>
    </location>
</feature>
<evidence type="ECO:0000259" key="1">
    <source>
        <dbReference type="PROSITE" id="PS51379"/>
    </source>
</evidence>
<comment type="caution">
    <text evidence="2">The sequence shown here is derived from an EMBL/GenBank/DDBJ whole genome shotgun (WGS) entry which is preliminary data.</text>
</comment>
<dbReference type="NCBIfam" id="TIGR03287">
    <property type="entry name" value="methan_mark_16"/>
    <property type="match status" value="1"/>
</dbReference>
<evidence type="ECO:0000313" key="2">
    <source>
        <dbReference type="EMBL" id="MPL61926.1"/>
    </source>
</evidence>
<sequence length="430" mass="47882">MFIIKIRDDFLKSRTVEEINYKISNGEANIFTAQDLKELVRNGEVPDFEDVDVVTCGTCGIMSGTAAIFHLDIFEPGIFKKAKNIYLNGVQGFSGPCPNEWLGSIDTIVYGTTHSRDNSEYGGGFLFKDLLEGKEIDIDLESIDGKKFSSSITIEDIPRAEIIGTRMAFKNYTAFINPSNDSVSSIFNAIPMEGNFKSFSFSGCGEINPIQNDPNMDIIKKGTKVLLNGSEGIVLGNGTRSNDNKPNMMLSADMHQMDSEYFGGFKTSEGPEIFDSVALPIPILNEKVFSNLLILNKDINLPIADIRGRHLPLSNTDYSQVWESYDERPTFHMNKCIDCSNCLVEERCPTFAYSNKRGNKNLDTQLCFGCGMCSYSCIGGAFEMDTGVVNTIIDENEYAIPISCRQSDIKRAKSLTNKLKEMIENKEFML</sequence>
<name>A0A644T4S2_9ZZZZ</name>
<proteinExistence type="predicted"/>
<organism evidence="2">
    <name type="scientific">bioreactor metagenome</name>
    <dbReference type="NCBI Taxonomy" id="1076179"/>
    <lineage>
        <taxon>unclassified sequences</taxon>
        <taxon>metagenomes</taxon>
        <taxon>ecological metagenomes</taxon>
    </lineage>
</organism>
<gene>
    <name evidence="2" type="ORF">SDC9_07515</name>
</gene>
<reference evidence="2" key="1">
    <citation type="submission" date="2019-08" db="EMBL/GenBank/DDBJ databases">
        <authorList>
            <person name="Kucharzyk K."/>
            <person name="Murdoch R.W."/>
            <person name="Higgins S."/>
            <person name="Loffler F."/>
        </authorList>
    </citation>
    <scope>NUCLEOTIDE SEQUENCE</scope>
</reference>